<organism evidence="1 2">
    <name type="scientific">Phytophthora boehmeriae</name>
    <dbReference type="NCBI Taxonomy" id="109152"/>
    <lineage>
        <taxon>Eukaryota</taxon>
        <taxon>Sar</taxon>
        <taxon>Stramenopiles</taxon>
        <taxon>Oomycota</taxon>
        <taxon>Peronosporomycetes</taxon>
        <taxon>Peronosporales</taxon>
        <taxon>Peronosporaceae</taxon>
        <taxon>Phytophthora</taxon>
    </lineage>
</organism>
<dbReference type="OrthoDB" id="127955at2759"/>
<dbReference type="EMBL" id="JAGDFL010000037">
    <property type="protein sequence ID" value="KAG7400129.1"/>
    <property type="molecule type" value="Genomic_DNA"/>
</dbReference>
<accession>A0A8T1X8P5</accession>
<dbReference type="Proteomes" id="UP000693981">
    <property type="component" value="Unassembled WGS sequence"/>
</dbReference>
<protein>
    <submittedName>
        <fullName evidence="1">Uncharacterized protein</fullName>
    </submittedName>
</protein>
<comment type="caution">
    <text evidence="1">The sequence shown here is derived from an EMBL/GenBank/DDBJ whole genome shotgun (WGS) entry which is preliminary data.</text>
</comment>
<evidence type="ECO:0000313" key="2">
    <source>
        <dbReference type="Proteomes" id="UP000693981"/>
    </source>
</evidence>
<reference evidence="1" key="1">
    <citation type="submission" date="2021-02" db="EMBL/GenBank/DDBJ databases">
        <authorList>
            <person name="Palmer J.M."/>
        </authorList>
    </citation>
    <scope>NUCLEOTIDE SEQUENCE</scope>
    <source>
        <strain evidence="1">SCRP23</strain>
    </source>
</reference>
<proteinExistence type="predicted"/>
<name>A0A8T1X8P5_9STRA</name>
<keyword evidence="2" id="KW-1185">Reference proteome</keyword>
<dbReference type="AlphaFoldDB" id="A0A8T1X8P5"/>
<sequence length="114" mass="12476">MTPIQELSTLIKSATNEKETFTKRLELALQMKQVAALLSPVDVLLVMKSELYLVVKLADALLHTAYVPLQQLYCMVLTSLLGVVNSQGSEAGAAAQRRFMESLKMLDAVLPAVL</sequence>
<gene>
    <name evidence="1" type="ORF">PHYBOEH_006837</name>
</gene>
<evidence type="ECO:0000313" key="1">
    <source>
        <dbReference type="EMBL" id="KAG7400129.1"/>
    </source>
</evidence>